<feature type="coiled-coil region" evidence="1">
    <location>
        <begin position="157"/>
        <end position="191"/>
    </location>
</feature>
<dbReference type="SUPFAM" id="SSF74924">
    <property type="entry name" value="Cap-Gly domain"/>
    <property type="match status" value="1"/>
</dbReference>
<proteinExistence type="predicted"/>
<sequence>MTLVWNPALDQKQAECTCAPCKSFWKRAFLEGGDSITMLSSERAVNSAALGNHEGLLRKGDRVLIDGTTLGVNTTKPFQGVVQYVGLADDHLIAPEMCVGVCLHDNVYSVHNGVYKGKRYFSCPRGHGAMVQYSDVTPLKPIPKTRPVLGNPMFPSFEEVKKRRKEREEKIREAEEKLKKEHELRQRAQMERYARSAPPPRISPRATKASKLRGTGFLDRVFHPVQDEDDIAFKDHLMREKKRQMREVDAASLEEIQFRQMKKAFGGGEKAGRMADTLRRLHKAYEDGRIYALAERD</sequence>
<dbReference type="EMBL" id="RQTK01000894">
    <property type="protein sequence ID" value="RUS73850.1"/>
    <property type="molecule type" value="Genomic_DNA"/>
</dbReference>
<evidence type="ECO:0000259" key="2">
    <source>
        <dbReference type="SMART" id="SM01052"/>
    </source>
</evidence>
<reference evidence="3 4" key="1">
    <citation type="submission" date="2019-01" db="EMBL/GenBank/DDBJ databases">
        <title>A draft genome assembly of the solar-powered sea slug Elysia chlorotica.</title>
        <authorList>
            <person name="Cai H."/>
            <person name="Li Q."/>
            <person name="Fang X."/>
            <person name="Li J."/>
            <person name="Curtis N.E."/>
            <person name="Altenburger A."/>
            <person name="Shibata T."/>
            <person name="Feng M."/>
            <person name="Maeda T."/>
            <person name="Schwartz J.A."/>
            <person name="Shigenobu S."/>
            <person name="Lundholm N."/>
            <person name="Nishiyama T."/>
            <person name="Yang H."/>
            <person name="Hasebe M."/>
            <person name="Li S."/>
            <person name="Pierce S.K."/>
            <person name="Wang J."/>
        </authorList>
    </citation>
    <scope>NUCLEOTIDE SEQUENCE [LARGE SCALE GENOMIC DNA]</scope>
    <source>
        <strain evidence="3">EC2010</strain>
        <tissue evidence="3">Whole organism of an adult</tissue>
    </source>
</reference>
<dbReference type="OrthoDB" id="2130750at2759"/>
<dbReference type="Gene3D" id="2.30.30.190">
    <property type="entry name" value="CAP Gly-rich-like domain"/>
    <property type="match status" value="1"/>
</dbReference>
<gene>
    <name evidence="3" type="ORF">EGW08_018394</name>
</gene>
<name>A0A3S0ZRX6_ELYCH</name>
<feature type="domain" description="CAP-Gly" evidence="2">
    <location>
        <begin position="59"/>
        <end position="137"/>
    </location>
</feature>
<dbReference type="Proteomes" id="UP000271974">
    <property type="component" value="Unassembled WGS sequence"/>
</dbReference>
<accession>A0A3S0ZRX6</accession>
<dbReference type="Pfam" id="PF01302">
    <property type="entry name" value="CAP_GLY"/>
    <property type="match status" value="1"/>
</dbReference>
<dbReference type="SMART" id="SM01052">
    <property type="entry name" value="CAP_GLY"/>
    <property type="match status" value="1"/>
</dbReference>
<dbReference type="AlphaFoldDB" id="A0A3S0ZRX6"/>
<dbReference type="InterPro" id="IPR000938">
    <property type="entry name" value="CAP-Gly_domain"/>
</dbReference>
<evidence type="ECO:0000256" key="1">
    <source>
        <dbReference type="SAM" id="Coils"/>
    </source>
</evidence>
<comment type="caution">
    <text evidence="3">The sequence shown here is derived from an EMBL/GenBank/DDBJ whole genome shotgun (WGS) entry which is preliminary data.</text>
</comment>
<organism evidence="3 4">
    <name type="scientific">Elysia chlorotica</name>
    <name type="common">Eastern emerald elysia</name>
    <name type="synonym">Sea slug</name>
    <dbReference type="NCBI Taxonomy" id="188477"/>
    <lineage>
        <taxon>Eukaryota</taxon>
        <taxon>Metazoa</taxon>
        <taxon>Spiralia</taxon>
        <taxon>Lophotrochozoa</taxon>
        <taxon>Mollusca</taxon>
        <taxon>Gastropoda</taxon>
        <taxon>Heterobranchia</taxon>
        <taxon>Euthyneura</taxon>
        <taxon>Panpulmonata</taxon>
        <taxon>Sacoglossa</taxon>
        <taxon>Placobranchoidea</taxon>
        <taxon>Plakobranchidae</taxon>
        <taxon>Elysia</taxon>
    </lineage>
</organism>
<dbReference type="STRING" id="188477.A0A3S0ZRX6"/>
<evidence type="ECO:0000313" key="3">
    <source>
        <dbReference type="EMBL" id="RUS73850.1"/>
    </source>
</evidence>
<protein>
    <recommendedName>
        <fullName evidence="2">CAP-Gly domain-containing protein</fullName>
    </recommendedName>
</protein>
<keyword evidence="4" id="KW-1185">Reference proteome</keyword>
<dbReference type="InterPro" id="IPR036859">
    <property type="entry name" value="CAP-Gly_dom_sf"/>
</dbReference>
<evidence type="ECO:0000313" key="4">
    <source>
        <dbReference type="Proteomes" id="UP000271974"/>
    </source>
</evidence>
<keyword evidence="1" id="KW-0175">Coiled coil</keyword>